<dbReference type="GO" id="GO:0004553">
    <property type="term" value="F:hydrolase activity, hydrolyzing O-glycosyl compounds"/>
    <property type="evidence" value="ECO:0007669"/>
    <property type="project" value="InterPro"/>
</dbReference>
<evidence type="ECO:0000256" key="11">
    <source>
        <dbReference type="PIRSR" id="PIRSR000463-1"/>
    </source>
</evidence>
<dbReference type="PANTHER" id="PTHR43651">
    <property type="entry name" value="1,4-ALPHA-GLUCAN-BRANCHING ENZYME"/>
    <property type="match status" value="1"/>
</dbReference>
<dbReference type="PIRSF" id="PIRSF000463">
    <property type="entry name" value="GlgB"/>
    <property type="match status" value="1"/>
</dbReference>
<feature type="active site" description="Nucleophile" evidence="10 11">
    <location>
        <position position="420"/>
    </location>
</feature>
<dbReference type="EMBL" id="CP051775">
    <property type="protein sequence ID" value="QJE73508.1"/>
    <property type="molecule type" value="Genomic_DNA"/>
</dbReference>
<comment type="function">
    <text evidence="2 10">Catalyzes the formation of the alpha-1,6-glucosidic linkages in glycogen by scission of a 1,4-alpha-linked oligosaccharide from growing alpha-1,4-glucan chains and the subsequent attachment of the oligosaccharide to the alpha-1,6 position.</text>
</comment>
<dbReference type="NCBIfam" id="TIGR01515">
    <property type="entry name" value="branching_enzym"/>
    <property type="match status" value="1"/>
</dbReference>
<dbReference type="GO" id="GO:0003844">
    <property type="term" value="F:1,4-alpha-glucan branching enzyme activity"/>
    <property type="evidence" value="ECO:0007669"/>
    <property type="project" value="UniProtKB-UniRule"/>
</dbReference>
<evidence type="ECO:0000256" key="1">
    <source>
        <dbReference type="ARBA" id="ARBA00000826"/>
    </source>
</evidence>
<dbReference type="SUPFAM" id="SSF51011">
    <property type="entry name" value="Glycosyl hydrolase domain"/>
    <property type="match status" value="1"/>
</dbReference>
<name>A0A858R7Y5_9PROT</name>
<evidence type="ECO:0000256" key="7">
    <source>
        <dbReference type="ARBA" id="ARBA00022679"/>
    </source>
</evidence>
<comment type="pathway">
    <text evidence="3 10">Glycan biosynthesis; glycogen biosynthesis.</text>
</comment>
<dbReference type="Pfam" id="PF02922">
    <property type="entry name" value="CBM_48"/>
    <property type="match status" value="1"/>
</dbReference>
<evidence type="ECO:0000256" key="9">
    <source>
        <dbReference type="ARBA" id="ARBA00023277"/>
    </source>
</evidence>
<feature type="domain" description="Glycosyl hydrolase family 13 catalytic" evidence="12">
    <location>
        <begin position="263"/>
        <end position="617"/>
    </location>
</feature>
<dbReference type="PANTHER" id="PTHR43651:SF3">
    <property type="entry name" value="1,4-ALPHA-GLUCAN-BRANCHING ENZYME"/>
    <property type="match status" value="1"/>
</dbReference>
<evidence type="ECO:0000256" key="3">
    <source>
        <dbReference type="ARBA" id="ARBA00004964"/>
    </source>
</evidence>
<dbReference type="CDD" id="cd11322">
    <property type="entry name" value="AmyAc_Glg_BE"/>
    <property type="match status" value="1"/>
</dbReference>
<dbReference type="InterPro" id="IPR044143">
    <property type="entry name" value="GlgB_N_E_set_prok"/>
</dbReference>
<evidence type="ECO:0000256" key="2">
    <source>
        <dbReference type="ARBA" id="ARBA00002953"/>
    </source>
</evidence>
<evidence type="ECO:0000256" key="4">
    <source>
        <dbReference type="ARBA" id="ARBA00009000"/>
    </source>
</evidence>
<dbReference type="InterPro" id="IPR006047">
    <property type="entry name" value="GH13_cat_dom"/>
</dbReference>
<dbReference type="InterPro" id="IPR013780">
    <property type="entry name" value="Glyco_hydro_b"/>
</dbReference>
<dbReference type="SUPFAM" id="SSF51445">
    <property type="entry name" value="(Trans)glycosidases"/>
    <property type="match status" value="1"/>
</dbReference>
<dbReference type="Proteomes" id="UP000501891">
    <property type="component" value="Chromosome"/>
</dbReference>
<keyword evidence="7 10" id="KW-0808">Transferase</keyword>
<sequence>MNETPGTRTMPDTIDSPFRAAIEALVHADHGDPFSVLGPHPGPGGTWQVRALFPGATRLEIIAREGGEVLAEGRLVHPDGFWLAELDEERRDYKLRLDFGHGPVEFEDTYRFGPWLGELDLHLMGEGNHERIWERLGAHVVEHDGVGGTVFTVWAPSARKVSVVGDFCTWDGRRLPMRKHQGIGVWELFVPHVSHGDRYKFEIKGPRGEMLPWKADPVAFYAEHPPATASVVHGLPHWDWSDAAWRDRRAAANDRKAPISIYEVHMGSWKRGDGNRYLTYRELADQLVPYVKEMGFTHIEMLPITEFPFDGSWGYQPVGLFAPTSRFGTPEDFKYFVEACHKAGLGLLLDWVPGHFPTDAHGLGLFDGTHLYEHADPRQGFHQDWNTLIYNYGRREVRNFLLGNALYWMDRFHLDGLRVDAVASMLYLDYSRKAGEWVPNQFGGRENLEAIDVLRRMNELAYGHHPGTMTVAEESTAWPGVSRPTYLGGLGFGFKWNMGWMHDTLNYMSQDPIHRRWHHHNLTFGLLYAFSENFILPLSHDEVVHGKGSLLNKMPGDRWQKFANLRAYYGFMWTHPGKKLLFMGGEFAQEREWSHDRGLDWFLLDLPEHQGLRDLVRDLNILYRDNPALHRLDCEPEGFEWLEGNDAENSVLAFRRTDGEGRSVVTVCNFTPLPRHNYRVGVPAPGRYVERLNTDAAQYGGSNVGNGGAVDAGDIPAHGRPFSLNLTLPPLGTLVLELEQ</sequence>
<proteinExistence type="inferred from homology"/>
<evidence type="ECO:0000256" key="10">
    <source>
        <dbReference type="HAMAP-Rule" id="MF_00685"/>
    </source>
</evidence>
<gene>
    <name evidence="10 13" type="primary">glgB</name>
    <name evidence="13" type="ORF">HHL28_10765</name>
</gene>
<dbReference type="KEGG" id="acru:HHL28_10765"/>
<dbReference type="SMART" id="SM00642">
    <property type="entry name" value="Aamy"/>
    <property type="match status" value="1"/>
</dbReference>
<dbReference type="Pfam" id="PF22019">
    <property type="entry name" value="GlgB_N"/>
    <property type="match status" value="1"/>
</dbReference>
<dbReference type="CDD" id="cd02855">
    <property type="entry name" value="E_set_GBE_prok_N"/>
    <property type="match status" value="1"/>
</dbReference>
<dbReference type="InterPro" id="IPR014756">
    <property type="entry name" value="Ig_E-set"/>
</dbReference>
<dbReference type="Pfam" id="PF00128">
    <property type="entry name" value="Alpha-amylase"/>
    <property type="match status" value="1"/>
</dbReference>
<dbReference type="Gene3D" id="2.60.40.1180">
    <property type="entry name" value="Golgi alpha-mannosidase II"/>
    <property type="match status" value="1"/>
</dbReference>
<keyword evidence="5 10" id="KW-0321">Glycogen metabolism</keyword>
<comment type="similarity">
    <text evidence="4 10">Belongs to the glycosyl hydrolase 13 family. GlgB subfamily.</text>
</comment>
<dbReference type="UniPathway" id="UPA00164"/>
<dbReference type="InterPro" id="IPR006407">
    <property type="entry name" value="GlgB"/>
</dbReference>
<dbReference type="Gene3D" id="2.60.40.10">
    <property type="entry name" value="Immunoglobulins"/>
    <property type="match status" value="1"/>
</dbReference>
<keyword evidence="14" id="KW-1185">Reference proteome</keyword>
<evidence type="ECO:0000313" key="13">
    <source>
        <dbReference type="EMBL" id="QJE73508.1"/>
    </source>
</evidence>
<evidence type="ECO:0000259" key="12">
    <source>
        <dbReference type="SMART" id="SM00642"/>
    </source>
</evidence>
<dbReference type="InterPro" id="IPR054169">
    <property type="entry name" value="GlgB_N"/>
</dbReference>
<accession>A0A858R7Y5</accession>
<feature type="active site" description="Proton donor" evidence="10 11">
    <location>
        <position position="473"/>
    </location>
</feature>
<evidence type="ECO:0000256" key="6">
    <source>
        <dbReference type="ARBA" id="ARBA00022676"/>
    </source>
</evidence>
<dbReference type="AlphaFoldDB" id="A0A858R7Y5"/>
<dbReference type="NCBIfam" id="NF003811">
    <property type="entry name" value="PRK05402.1"/>
    <property type="match status" value="1"/>
</dbReference>
<dbReference type="Gene3D" id="3.20.20.80">
    <property type="entry name" value="Glycosidases"/>
    <property type="match status" value="1"/>
</dbReference>
<reference evidence="13" key="1">
    <citation type="submission" date="2020-04" db="EMBL/GenBank/DDBJ databases">
        <title>A desert anoxygenic phototrophic bacterium fixes CO2 using RubisCO under aerobic conditions.</title>
        <authorList>
            <person name="Tang K."/>
        </authorList>
    </citation>
    <scope>NUCLEOTIDE SEQUENCE [LARGE SCALE GENOMIC DNA]</scope>
    <source>
        <strain evidence="13">MIMtkB3</strain>
    </source>
</reference>
<evidence type="ECO:0000313" key="14">
    <source>
        <dbReference type="Proteomes" id="UP000501891"/>
    </source>
</evidence>
<keyword evidence="6 10" id="KW-0328">Glycosyltransferase</keyword>
<dbReference type="InterPro" id="IPR037439">
    <property type="entry name" value="Branching_enzy"/>
</dbReference>
<dbReference type="Pfam" id="PF02806">
    <property type="entry name" value="Alpha-amylase_C"/>
    <property type="match status" value="1"/>
</dbReference>
<dbReference type="InterPro" id="IPR006048">
    <property type="entry name" value="A-amylase/branching_C"/>
</dbReference>
<comment type="subunit">
    <text evidence="10">Monomer.</text>
</comment>
<dbReference type="SUPFAM" id="SSF81296">
    <property type="entry name" value="E set domains"/>
    <property type="match status" value="1"/>
</dbReference>
<evidence type="ECO:0000256" key="8">
    <source>
        <dbReference type="ARBA" id="ARBA00023056"/>
    </source>
</evidence>
<keyword evidence="8 10" id="KW-0320">Glycogen biosynthesis</keyword>
<dbReference type="EC" id="2.4.1.18" evidence="10"/>
<dbReference type="FunFam" id="2.60.40.1180:FF:000002">
    <property type="entry name" value="1,4-alpha-glucan branching enzyme GlgB"/>
    <property type="match status" value="1"/>
</dbReference>
<dbReference type="GO" id="GO:0005978">
    <property type="term" value="P:glycogen biosynthetic process"/>
    <property type="evidence" value="ECO:0007669"/>
    <property type="project" value="UniProtKB-UniRule"/>
</dbReference>
<protein>
    <recommendedName>
        <fullName evidence="10">1,4-alpha-glucan branching enzyme GlgB</fullName>
        <ecNumber evidence="10">2.4.1.18</ecNumber>
    </recommendedName>
    <alternativeName>
        <fullName evidence="10">1,4-alpha-D-glucan:1,4-alpha-D-glucan 6-glucosyl-transferase</fullName>
    </alternativeName>
    <alternativeName>
        <fullName evidence="10">Alpha-(1-&gt;4)-glucan branching enzyme</fullName>
    </alternativeName>
    <alternativeName>
        <fullName evidence="10">Glycogen branching enzyme</fullName>
        <shortName evidence="10">BE</shortName>
    </alternativeName>
</protein>
<dbReference type="InterPro" id="IPR013783">
    <property type="entry name" value="Ig-like_fold"/>
</dbReference>
<dbReference type="HAMAP" id="MF_00685">
    <property type="entry name" value="GlgB"/>
    <property type="match status" value="1"/>
</dbReference>
<dbReference type="GO" id="GO:0005829">
    <property type="term" value="C:cytosol"/>
    <property type="evidence" value="ECO:0007669"/>
    <property type="project" value="TreeGrafter"/>
</dbReference>
<organism evidence="13 14">
    <name type="scientific">Aerophototrophica crusticola</name>
    <dbReference type="NCBI Taxonomy" id="1709002"/>
    <lineage>
        <taxon>Bacteria</taxon>
        <taxon>Pseudomonadati</taxon>
        <taxon>Pseudomonadota</taxon>
        <taxon>Alphaproteobacteria</taxon>
        <taxon>Rhodospirillales</taxon>
        <taxon>Rhodospirillaceae</taxon>
        <taxon>Aerophototrophica</taxon>
    </lineage>
</organism>
<dbReference type="NCBIfam" id="NF008967">
    <property type="entry name" value="PRK12313.1"/>
    <property type="match status" value="1"/>
</dbReference>
<dbReference type="InterPro" id="IPR017853">
    <property type="entry name" value="GH"/>
</dbReference>
<dbReference type="InterPro" id="IPR004193">
    <property type="entry name" value="Glyco_hydro_13_N"/>
</dbReference>
<dbReference type="GO" id="GO:0043169">
    <property type="term" value="F:cation binding"/>
    <property type="evidence" value="ECO:0007669"/>
    <property type="project" value="InterPro"/>
</dbReference>
<comment type="catalytic activity">
    <reaction evidence="1 10">
        <text>Transfers a segment of a (1-&gt;4)-alpha-D-glucan chain to a primary hydroxy group in a similar glucan chain.</text>
        <dbReference type="EC" id="2.4.1.18"/>
    </reaction>
</comment>
<dbReference type="FunFam" id="2.60.40.10:FF:000169">
    <property type="entry name" value="1,4-alpha-glucan branching enzyme GlgB"/>
    <property type="match status" value="1"/>
</dbReference>
<keyword evidence="9 10" id="KW-0119">Carbohydrate metabolism</keyword>
<evidence type="ECO:0000256" key="5">
    <source>
        <dbReference type="ARBA" id="ARBA00022600"/>
    </source>
</evidence>
<dbReference type="FunFam" id="3.20.20.80:FF:000003">
    <property type="entry name" value="1,4-alpha-glucan branching enzyme GlgB"/>
    <property type="match status" value="1"/>
</dbReference>